<accession>A0A0C2D811</accession>
<protein>
    <submittedName>
        <fullName evidence="1">Protein serine/threonine phosphatase</fullName>
    </submittedName>
</protein>
<organism evidence="1 2">
    <name type="scientific">Enhygromyxa salina</name>
    <dbReference type="NCBI Taxonomy" id="215803"/>
    <lineage>
        <taxon>Bacteria</taxon>
        <taxon>Pseudomonadati</taxon>
        <taxon>Myxococcota</taxon>
        <taxon>Polyangia</taxon>
        <taxon>Nannocystales</taxon>
        <taxon>Nannocystaceae</taxon>
        <taxon>Enhygromyxa</taxon>
    </lineage>
</organism>
<dbReference type="Gene3D" id="3.60.40.10">
    <property type="entry name" value="PPM-type phosphatase domain"/>
    <property type="match status" value="1"/>
</dbReference>
<comment type="caution">
    <text evidence="1">The sequence shown here is derived from an EMBL/GenBank/DDBJ whole genome shotgun (WGS) entry which is preliminary data.</text>
</comment>
<sequence length="87" mass="8861">MARALGPVDDERPELARLELVAGDRFLLCTDGLSGALEPEAIAGLLGVGEVEEAAEALTAAAFEAGSRDNITTLVVDVRAAVRGVAG</sequence>
<dbReference type="SUPFAM" id="SSF81606">
    <property type="entry name" value="PP2C-like"/>
    <property type="match status" value="1"/>
</dbReference>
<name>A0A0C2D811_9BACT</name>
<dbReference type="AlphaFoldDB" id="A0A0C2D811"/>
<proteinExistence type="predicted"/>
<reference evidence="1 2" key="1">
    <citation type="submission" date="2014-12" db="EMBL/GenBank/DDBJ databases">
        <title>Genome assembly of Enhygromyxa salina DSM 15201.</title>
        <authorList>
            <person name="Sharma G."/>
            <person name="Subramanian S."/>
        </authorList>
    </citation>
    <scope>NUCLEOTIDE SEQUENCE [LARGE SCALE GENOMIC DNA]</scope>
    <source>
        <strain evidence="1 2">DSM 15201</strain>
    </source>
</reference>
<gene>
    <name evidence="1" type="ORF">DB30_03802</name>
</gene>
<dbReference type="EMBL" id="JMCC02000003">
    <property type="protein sequence ID" value="KIG19246.1"/>
    <property type="molecule type" value="Genomic_DNA"/>
</dbReference>
<dbReference type="Proteomes" id="UP000031599">
    <property type="component" value="Unassembled WGS sequence"/>
</dbReference>
<evidence type="ECO:0000313" key="1">
    <source>
        <dbReference type="EMBL" id="KIG19246.1"/>
    </source>
</evidence>
<dbReference type="InterPro" id="IPR036457">
    <property type="entry name" value="PPM-type-like_dom_sf"/>
</dbReference>
<evidence type="ECO:0000313" key="2">
    <source>
        <dbReference type="Proteomes" id="UP000031599"/>
    </source>
</evidence>